<accession>A0A8J4Q2W9</accession>
<dbReference type="Pfam" id="PF00011">
    <property type="entry name" value="HSP20"/>
    <property type="match status" value="1"/>
</dbReference>
<dbReference type="PROSITE" id="PS01031">
    <property type="entry name" value="SHSP"/>
    <property type="match status" value="1"/>
</dbReference>
<dbReference type="OrthoDB" id="17379at2759"/>
<dbReference type="AlphaFoldDB" id="A0A8J4Q2W9"/>
<proteinExistence type="inferred from homology"/>
<dbReference type="EMBL" id="AJWJ01000019">
    <property type="protein sequence ID" value="KAF2077782.1"/>
    <property type="molecule type" value="Genomic_DNA"/>
</dbReference>
<comment type="caution">
    <text evidence="4">The sequence shown here is derived from an EMBL/GenBank/DDBJ whole genome shotgun (WGS) entry which is preliminary data.</text>
</comment>
<protein>
    <recommendedName>
        <fullName evidence="3">SHSP domain-containing protein</fullName>
    </recommendedName>
</protein>
<dbReference type="SUPFAM" id="SSF49764">
    <property type="entry name" value="HSP20-like chaperones"/>
    <property type="match status" value="1"/>
</dbReference>
<feature type="domain" description="SHSP" evidence="3">
    <location>
        <begin position="229"/>
        <end position="354"/>
    </location>
</feature>
<organism evidence="4 5">
    <name type="scientific">Polysphondylium violaceum</name>
    <dbReference type="NCBI Taxonomy" id="133409"/>
    <lineage>
        <taxon>Eukaryota</taxon>
        <taxon>Amoebozoa</taxon>
        <taxon>Evosea</taxon>
        <taxon>Eumycetozoa</taxon>
        <taxon>Dictyostelia</taxon>
        <taxon>Dictyosteliales</taxon>
        <taxon>Dictyosteliaceae</taxon>
        <taxon>Polysphondylium</taxon>
    </lineage>
</organism>
<evidence type="ECO:0000313" key="4">
    <source>
        <dbReference type="EMBL" id="KAF2077782.1"/>
    </source>
</evidence>
<evidence type="ECO:0000256" key="2">
    <source>
        <dbReference type="RuleBase" id="RU003616"/>
    </source>
</evidence>
<dbReference type="Gene3D" id="2.60.40.790">
    <property type="match status" value="1"/>
</dbReference>
<evidence type="ECO:0000256" key="1">
    <source>
        <dbReference type="PROSITE-ProRule" id="PRU00285"/>
    </source>
</evidence>
<gene>
    <name evidence="4" type="ORF">CYY_000903</name>
</gene>
<dbReference type="CDD" id="cd06464">
    <property type="entry name" value="ACD_sHsps-like"/>
    <property type="match status" value="1"/>
</dbReference>
<name>A0A8J4Q2W9_9MYCE</name>
<dbReference type="InterPro" id="IPR008978">
    <property type="entry name" value="HSP20-like_chaperone"/>
</dbReference>
<evidence type="ECO:0000313" key="5">
    <source>
        <dbReference type="Proteomes" id="UP000695562"/>
    </source>
</evidence>
<keyword evidence="5" id="KW-1185">Reference proteome</keyword>
<dbReference type="InterPro" id="IPR002068">
    <property type="entry name" value="A-crystallin/Hsp20_dom"/>
</dbReference>
<sequence length="354" mass="40697">MPLNNNNSCKNLNIFESVHVNTLKVIINHFTERKERVDEFIISKHFLEYFTDGFDEVQVVKRILSILKYDNRKIENCIHNVDQVLIDKFMKKENSLFSKYPIQQQLFINSLMESNSPPLLVPHSPIPINGDITPTSTTTSTKPNNNELGKKRNSVDSLNEDYHSMSVSSCSSSQEFSACLLNSQRSLKRFKISETDEMIEEGNKESLNSLEFIYPPQNTFDISSVEDKKDYDSCAPPINIIEIPMALLIEVEMVGIRKEDIEIEIMDGILLVSGKRNSKILDRIQKLNNISYPNTLLSKHDIKELKSEITYGFFKRVFVLSNLSILDLDNVECSHRDGLLTIIIKKKINQQFQI</sequence>
<comment type="similarity">
    <text evidence="1 2">Belongs to the small heat shock protein (HSP20) family.</text>
</comment>
<reference evidence="4" key="1">
    <citation type="submission" date="2020-01" db="EMBL/GenBank/DDBJ databases">
        <title>Development of genomics and gene disruption for Polysphondylium violaceum indicates a role for the polyketide synthase stlB in stalk morphogenesis.</title>
        <authorList>
            <person name="Narita B."/>
            <person name="Kawabe Y."/>
            <person name="Kin K."/>
            <person name="Saito T."/>
            <person name="Gibbs R."/>
            <person name="Kuspa A."/>
            <person name="Muzny D."/>
            <person name="Queller D."/>
            <person name="Richards S."/>
            <person name="Strassman J."/>
            <person name="Sucgang R."/>
            <person name="Worley K."/>
            <person name="Schaap P."/>
        </authorList>
    </citation>
    <scope>NUCLEOTIDE SEQUENCE</scope>
    <source>
        <strain evidence="4">QSvi11</strain>
    </source>
</reference>
<evidence type="ECO:0000259" key="3">
    <source>
        <dbReference type="PROSITE" id="PS01031"/>
    </source>
</evidence>
<dbReference type="Proteomes" id="UP000695562">
    <property type="component" value="Unassembled WGS sequence"/>
</dbReference>